<keyword evidence="2" id="KW-0813">Transport</keyword>
<evidence type="ECO:0000256" key="1">
    <source>
        <dbReference type="ARBA" id="ARBA00004651"/>
    </source>
</evidence>
<dbReference type="EMBL" id="CP050063">
    <property type="protein sequence ID" value="QIP15766.1"/>
    <property type="molecule type" value="Genomic_DNA"/>
</dbReference>
<dbReference type="GO" id="GO:0005254">
    <property type="term" value="F:chloride channel activity"/>
    <property type="evidence" value="ECO:0007669"/>
    <property type="project" value="InterPro"/>
</dbReference>
<accession>A0A6G9ATW5</accession>
<dbReference type="KEGG" id="spib:G8759_25600"/>
<keyword evidence="4 9" id="KW-0812">Transmembrane</keyword>
<gene>
    <name evidence="10" type="ORF">G8759_25600</name>
</gene>
<organism evidence="10 11">
    <name type="scientific">Spirosoma aureum</name>
    <dbReference type="NCBI Taxonomy" id="2692134"/>
    <lineage>
        <taxon>Bacteria</taxon>
        <taxon>Pseudomonadati</taxon>
        <taxon>Bacteroidota</taxon>
        <taxon>Cytophagia</taxon>
        <taxon>Cytophagales</taxon>
        <taxon>Cytophagaceae</taxon>
        <taxon>Spirosoma</taxon>
    </lineage>
</organism>
<evidence type="ECO:0000256" key="2">
    <source>
        <dbReference type="ARBA" id="ARBA00022448"/>
    </source>
</evidence>
<keyword evidence="11" id="KW-1185">Reference proteome</keyword>
<comment type="similarity">
    <text evidence="8">Belongs to the anion channel-forming bestrophin (TC 1.A.46) family.</text>
</comment>
<keyword evidence="5 9" id="KW-1133">Transmembrane helix</keyword>
<protein>
    <recommendedName>
        <fullName evidence="12">Multidrug transporter</fullName>
    </recommendedName>
</protein>
<keyword evidence="3" id="KW-1003">Cell membrane</keyword>
<comment type="subcellular location">
    <subcellularLocation>
        <location evidence="1">Cell membrane</location>
        <topology evidence="1">Multi-pass membrane protein</topology>
    </subcellularLocation>
</comment>
<feature type="transmembrane region" description="Helical" evidence="9">
    <location>
        <begin position="237"/>
        <end position="257"/>
    </location>
</feature>
<name>A0A6G9ATW5_9BACT</name>
<evidence type="ECO:0000256" key="8">
    <source>
        <dbReference type="ARBA" id="ARBA00034708"/>
    </source>
</evidence>
<evidence type="ECO:0000256" key="6">
    <source>
        <dbReference type="ARBA" id="ARBA00023065"/>
    </source>
</evidence>
<feature type="transmembrane region" description="Helical" evidence="9">
    <location>
        <begin position="263"/>
        <end position="282"/>
    </location>
</feature>
<dbReference type="GO" id="GO:0005886">
    <property type="term" value="C:plasma membrane"/>
    <property type="evidence" value="ECO:0007669"/>
    <property type="project" value="UniProtKB-SubCell"/>
</dbReference>
<evidence type="ECO:0000256" key="9">
    <source>
        <dbReference type="SAM" id="Phobius"/>
    </source>
</evidence>
<dbReference type="RefSeq" id="WP_167214656.1">
    <property type="nucleotide sequence ID" value="NZ_CP050063.1"/>
</dbReference>
<evidence type="ECO:0000256" key="3">
    <source>
        <dbReference type="ARBA" id="ARBA00022475"/>
    </source>
</evidence>
<reference evidence="10 11" key="1">
    <citation type="submission" date="2020-03" db="EMBL/GenBank/DDBJ databases">
        <authorList>
            <person name="Kim M.K."/>
        </authorList>
    </citation>
    <scope>NUCLEOTIDE SEQUENCE [LARGE SCALE GENOMIC DNA]</scope>
    <source>
        <strain evidence="10 11">BT328</strain>
    </source>
</reference>
<feature type="transmembrane region" description="Helical" evidence="9">
    <location>
        <begin position="42"/>
        <end position="62"/>
    </location>
</feature>
<evidence type="ECO:0000313" key="10">
    <source>
        <dbReference type="EMBL" id="QIP15766.1"/>
    </source>
</evidence>
<evidence type="ECO:0000313" key="11">
    <source>
        <dbReference type="Proteomes" id="UP000501802"/>
    </source>
</evidence>
<keyword evidence="7 9" id="KW-0472">Membrane</keyword>
<keyword evidence="6" id="KW-0406">Ion transport</keyword>
<dbReference type="PANTHER" id="PTHR33281">
    <property type="entry name" value="UPF0187 PROTEIN YNEE"/>
    <property type="match status" value="1"/>
</dbReference>
<evidence type="ECO:0000256" key="5">
    <source>
        <dbReference type="ARBA" id="ARBA00022989"/>
    </source>
</evidence>
<dbReference type="AlphaFoldDB" id="A0A6G9ATW5"/>
<dbReference type="Proteomes" id="UP000501802">
    <property type="component" value="Chromosome"/>
</dbReference>
<evidence type="ECO:0000256" key="4">
    <source>
        <dbReference type="ARBA" id="ARBA00022692"/>
    </source>
</evidence>
<sequence length="337" mass="39325">MFTTKRVPFHIVFPFTWRAILLFLGYSTLICLLYSIAGWRFLAIPFVPVATIGTAVAFYVGFKNNSSYDRLWEARRIWGSITNASRSWSIMVLDYLNSKHANDPLAKGELKQIHQTLIYRHLAYITSLRVQLRQKPVWELHHNPASEVIERIAAFRQCSLDKELSRFLSDVDIEAIIKHPNPATFLLREQSEQLRELREAGYLTDYYHVDLERMLVEFYNQQGACERIKSFPFPRQYAYFSYVFTWVFIAVLPYGLLTEMAKVSGWHVWLTVPFFTVIAWIFNTMEIVGDTSENPFENSINDIPMTAICRNIEIDLRDMLGETDLPKRVQAVDNILM</sequence>
<feature type="transmembrane region" description="Helical" evidence="9">
    <location>
        <begin position="12"/>
        <end position="36"/>
    </location>
</feature>
<evidence type="ECO:0000256" key="7">
    <source>
        <dbReference type="ARBA" id="ARBA00023136"/>
    </source>
</evidence>
<evidence type="ECO:0008006" key="12">
    <source>
        <dbReference type="Google" id="ProtNLM"/>
    </source>
</evidence>
<dbReference type="Pfam" id="PF25539">
    <property type="entry name" value="Bestrophin_2"/>
    <property type="match status" value="1"/>
</dbReference>
<dbReference type="PANTHER" id="PTHR33281:SF19">
    <property type="entry name" value="VOLTAGE-DEPENDENT ANION CHANNEL-FORMING PROTEIN YNEE"/>
    <property type="match status" value="1"/>
</dbReference>
<proteinExistence type="inferred from homology"/>
<dbReference type="InterPro" id="IPR044669">
    <property type="entry name" value="YneE/VCCN1/2-like"/>
</dbReference>